<keyword evidence="3" id="KW-1185">Reference proteome</keyword>
<evidence type="ECO:0000313" key="2">
    <source>
        <dbReference type="EMBL" id="MFB9528199.1"/>
    </source>
</evidence>
<dbReference type="Pfam" id="PF00196">
    <property type="entry name" value="GerE"/>
    <property type="match status" value="1"/>
</dbReference>
<protein>
    <submittedName>
        <fullName evidence="2">LuxR C-terminal-related transcriptional regulator</fullName>
    </submittedName>
</protein>
<dbReference type="RefSeq" id="WP_346129424.1">
    <property type="nucleotide sequence ID" value="NZ_BAAAXC010000015.1"/>
</dbReference>
<gene>
    <name evidence="2" type="ORF">ACFFRN_16415</name>
</gene>
<organism evidence="2 3">
    <name type="scientific">Nonomuraea roseola</name>
    <dbReference type="NCBI Taxonomy" id="46179"/>
    <lineage>
        <taxon>Bacteria</taxon>
        <taxon>Bacillati</taxon>
        <taxon>Actinomycetota</taxon>
        <taxon>Actinomycetes</taxon>
        <taxon>Streptosporangiales</taxon>
        <taxon>Streptosporangiaceae</taxon>
        <taxon>Nonomuraea</taxon>
    </lineage>
</organism>
<dbReference type="Proteomes" id="UP001589646">
    <property type="component" value="Unassembled WGS sequence"/>
</dbReference>
<dbReference type="SMART" id="SM00421">
    <property type="entry name" value="HTH_LUXR"/>
    <property type="match status" value="1"/>
</dbReference>
<evidence type="ECO:0000259" key="1">
    <source>
        <dbReference type="SMART" id="SM00421"/>
    </source>
</evidence>
<sequence length="121" mass="13453">MTTGLNRKLVLLDRSVAFVQIDPADRLAGALMIRQPGVVATLVDGFEMMWARGRDLNEPPLTAVEHQVLQALALYDKDETAARAVNISLRKFRTHVAELMNRLGAGNRFQAALLAKERGWI</sequence>
<dbReference type="EMBL" id="JBHMCE010000005">
    <property type="protein sequence ID" value="MFB9528199.1"/>
    <property type="molecule type" value="Genomic_DNA"/>
</dbReference>
<dbReference type="SUPFAM" id="SSF46894">
    <property type="entry name" value="C-terminal effector domain of the bipartite response regulators"/>
    <property type="match status" value="1"/>
</dbReference>
<dbReference type="InterPro" id="IPR036388">
    <property type="entry name" value="WH-like_DNA-bd_sf"/>
</dbReference>
<name>A0ABV5PYA5_9ACTN</name>
<proteinExistence type="predicted"/>
<evidence type="ECO:0000313" key="3">
    <source>
        <dbReference type="Proteomes" id="UP001589646"/>
    </source>
</evidence>
<reference evidence="2 3" key="1">
    <citation type="submission" date="2024-09" db="EMBL/GenBank/DDBJ databases">
        <authorList>
            <person name="Sun Q."/>
            <person name="Mori K."/>
        </authorList>
    </citation>
    <scope>NUCLEOTIDE SEQUENCE [LARGE SCALE GENOMIC DNA]</scope>
    <source>
        <strain evidence="2 3">JCM 3323</strain>
    </source>
</reference>
<accession>A0ABV5PYA5</accession>
<comment type="caution">
    <text evidence="2">The sequence shown here is derived from an EMBL/GenBank/DDBJ whole genome shotgun (WGS) entry which is preliminary data.</text>
</comment>
<dbReference type="Gene3D" id="1.10.10.10">
    <property type="entry name" value="Winged helix-like DNA-binding domain superfamily/Winged helix DNA-binding domain"/>
    <property type="match status" value="1"/>
</dbReference>
<feature type="domain" description="HTH luxR-type" evidence="1">
    <location>
        <begin position="58"/>
        <end position="115"/>
    </location>
</feature>
<dbReference type="InterPro" id="IPR016032">
    <property type="entry name" value="Sig_transdc_resp-reg_C-effctor"/>
</dbReference>
<dbReference type="InterPro" id="IPR000792">
    <property type="entry name" value="Tscrpt_reg_LuxR_C"/>
</dbReference>